<evidence type="ECO:0000313" key="1">
    <source>
        <dbReference type="EMBL" id="BCX47801.1"/>
    </source>
</evidence>
<keyword evidence="2" id="KW-1185">Reference proteome</keyword>
<organism evidence="1 2">
    <name type="scientific">Haloferula helveola</name>
    <dbReference type="NCBI Taxonomy" id="490095"/>
    <lineage>
        <taxon>Bacteria</taxon>
        <taxon>Pseudomonadati</taxon>
        <taxon>Verrucomicrobiota</taxon>
        <taxon>Verrucomicrobiia</taxon>
        <taxon>Verrucomicrobiales</taxon>
        <taxon>Verrucomicrobiaceae</taxon>
        <taxon>Haloferula</taxon>
    </lineage>
</organism>
<gene>
    <name evidence="1" type="ORF">HAHE_17090</name>
</gene>
<dbReference type="Pfam" id="PF10604">
    <property type="entry name" value="Polyketide_cyc2"/>
    <property type="match status" value="1"/>
</dbReference>
<evidence type="ECO:0000313" key="2">
    <source>
        <dbReference type="Proteomes" id="UP001374893"/>
    </source>
</evidence>
<accession>A0ABM7RCM0</accession>
<dbReference type="EMBL" id="AP024702">
    <property type="protein sequence ID" value="BCX47801.1"/>
    <property type="molecule type" value="Genomic_DNA"/>
</dbReference>
<name>A0ABM7RCM0_9BACT</name>
<dbReference type="RefSeq" id="WP_338690198.1">
    <property type="nucleotide sequence ID" value="NZ_AP024702.1"/>
</dbReference>
<dbReference type="SUPFAM" id="SSF55961">
    <property type="entry name" value="Bet v1-like"/>
    <property type="match status" value="1"/>
</dbReference>
<evidence type="ECO:0008006" key="3">
    <source>
        <dbReference type="Google" id="ProtNLM"/>
    </source>
</evidence>
<dbReference type="Gene3D" id="3.30.530.20">
    <property type="match status" value="1"/>
</dbReference>
<sequence length="146" mass="16250">MRSTASVEIDRDPATVFDFTLHRVADWSEIVVSDEVTSDGEIGVGTTFHTVTEERGKRMEFDGEVTCHEPFTRHCVSMTGKSFDMAVDYDFEDLGGRTKVTQTSVVKAKGFLKIVFFLMAPLIARSGCDAALKELTNLKRMLESSD</sequence>
<proteinExistence type="predicted"/>
<reference evidence="1 2" key="1">
    <citation type="submission" date="2021-06" db="EMBL/GenBank/DDBJ databases">
        <title>Complete genome of Haloferula helveola possessing various polysaccharide degrading enzymes.</title>
        <authorList>
            <person name="Takami H."/>
            <person name="Huang C."/>
            <person name="Hamasaki K."/>
        </authorList>
    </citation>
    <scope>NUCLEOTIDE SEQUENCE [LARGE SCALE GENOMIC DNA]</scope>
    <source>
        <strain evidence="1 2">CN-1</strain>
    </source>
</reference>
<dbReference type="InterPro" id="IPR019587">
    <property type="entry name" value="Polyketide_cyclase/dehydratase"/>
</dbReference>
<protein>
    <recommendedName>
        <fullName evidence="3">Polyketide cyclase / dehydrase and lipid transport</fullName>
    </recommendedName>
</protein>
<dbReference type="Proteomes" id="UP001374893">
    <property type="component" value="Chromosome"/>
</dbReference>
<dbReference type="InterPro" id="IPR023393">
    <property type="entry name" value="START-like_dom_sf"/>
</dbReference>